<evidence type="ECO:0000313" key="3">
    <source>
        <dbReference type="EMBL" id="TND53499.1"/>
    </source>
</evidence>
<dbReference type="Proteomes" id="UP000309618">
    <property type="component" value="Unassembled WGS sequence"/>
</dbReference>
<evidence type="ECO:0000313" key="5">
    <source>
        <dbReference type="Proteomes" id="UP000309618"/>
    </source>
</evidence>
<protein>
    <submittedName>
        <fullName evidence="1">Uncharacterized protein</fullName>
    </submittedName>
</protein>
<dbReference type="Proteomes" id="UP000241986">
    <property type="component" value="Unassembled WGS sequence"/>
</dbReference>
<dbReference type="EMBL" id="PZKL01000039">
    <property type="protein sequence ID" value="PTH79649.1"/>
    <property type="molecule type" value="Genomic_DNA"/>
</dbReference>
<proteinExistence type="predicted"/>
<name>A0A2K8MWG8_AERVE</name>
<organism evidence="1 4">
    <name type="scientific">Aeromonas veronii</name>
    <dbReference type="NCBI Taxonomy" id="654"/>
    <lineage>
        <taxon>Bacteria</taxon>
        <taxon>Pseudomonadati</taxon>
        <taxon>Pseudomonadota</taxon>
        <taxon>Gammaproteobacteria</taxon>
        <taxon>Aeromonadales</taxon>
        <taxon>Aeromonadaceae</taxon>
        <taxon>Aeromonas</taxon>
    </lineage>
</organism>
<gene>
    <name evidence="3" type="ORF">CF123_11010</name>
    <name evidence="1" type="ORF">DAA48_17165</name>
    <name evidence="2" type="ORF">E8Q35_01915</name>
</gene>
<comment type="caution">
    <text evidence="1">The sequence shown here is derived from an EMBL/GenBank/DDBJ whole genome shotgun (WGS) entry which is preliminary data.</text>
</comment>
<sequence length="126" mass="14399">MTAPNWRRCASTYSDHFAPERVMTSQATAGASTCDYKLWDILVESAKERTTIRYSKLAKQAGLEQCQDELRTLLQRIRMYCTENNLPILSAIVVDDVGKYTGLSSSLPDAPWERARVFDHEWTTLH</sequence>
<reference evidence="3" key="3">
    <citation type="journal article" date="2019" name="PLoS ONE">
        <title>Identification and characterization of putative Aeromonas spp. T3SS effectors.</title>
        <authorList>
            <person name="Rangel L.T."/>
            <person name="Marden J."/>
            <person name="Colston S."/>
            <person name="Setubal J.C."/>
            <person name="Graf J."/>
            <person name="Gogarten J.P."/>
        </authorList>
    </citation>
    <scope>NUCLEOTIDE SEQUENCE</scope>
    <source>
        <strain evidence="3">BAQ071013-135</strain>
    </source>
</reference>
<dbReference type="EMBL" id="SSUX01000001">
    <property type="protein sequence ID" value="THJ47829.1"/>
    <property type="molecule type" value="Genomic_DNA"/>
</dbReference>
<dbReference type="AlphaFoldDB" id="A0A2K8MWG8"/>
<dbReference type="EMBL" id="PDXJ01000015">
    <property type="protein sequence ID" value="TND53499.1"/>
    <property type="molecule type" value="Genomic_DNA"/>
</dbReference>
<evidence type="ECO:0000313" key="2">
    <source>
        <dbReference type="EMBL" id="THJ47829.1"/>
    </source>
</evidence>
<accession>A0A2K8MWG8</accession>
<reference evidence="2 5" key="4">
    <citation type="submission" date="2019-04" db="EMBL/GenBank/DDBJ databases">
        <title>Comparative genomics of Aeromonas veronii strains pathogenic to fish.</title>
        <authorList>
            <person name="Cascarano M.C."/>
            <person name="Smyrli M."/>
            <person name="Katharios P."/>
        </authorList>
    </citation>
    <scope>NUCLEOTIDE SEQUENCE [LARGE SCALE GENOMIC DNA]</scope>
    <source>
        <strain evidence="2 5">XU1</strain>
    </source>
</reference>
<evidence type="ECO:0000313" key="4">
    <source>
        <dbReference type="Proteomes" id="UP000241986"/>
    </source>
</evidence>
<reference evidence="3" key="1">
    <citation type="submission" date="2017-10" db="EMBL/GenBank/DDBJ databases">
        <authorList>
            <person name="Colston S.M."/>
            <person name="Graf J."/>
        </authorList>
    </citation>
    <scope>NUCLEOTIDE SEQUENCE</scope>
    <source>
        <strain evidence="3">BAQ071013-135</strain>
    </source>
</reference>
<reference evidence="1 4" key="2">
    <citation type="submission" date="2018-03" db="EMBL/GenBank/DDBJ databases">
        <title>Aeromonas veronii whole genome sequencing and analysis.</title>
        <authorList>
            <person name="Xie H."/>
            <person name="Liu T."/>
            <person name="Wang K."/>
        </authorList>
    </citation>
    <scope>NUCLEOTIDE SEQUENCE [LARGE SCALE GENOMIC DNA]</scope>
    <source>
        <strain evidence="1 4">XH.VA.1</strain>
    </source>
</reference>
<evidence type="ECO:0000313" key="1">
    <source>
        <dbReference type="EMBL" id="PTH79649.1"/>
    </source>
</evidence>
<dbReference type="Proteomes" id="UP000796104">
    <property type="component" value="Unassembled WGS sequence"/>
</dbReference>